<evidence type="ECO:0000256" key="6">
    <source>
        <dbReference type="ARBA" id="ARBA00023204"/>
    </source>
</evidence>
<evidence type="ECO:0000256" key="3">
    <source>
        <dbReference type="ARBA" id="ARBA00022763"/>
    </source>
</evidence>
<dbReference type="GO" id="GO:0008270">
    <property type="term" value="F:zinc ion binding"/>
    <property type="evidence" value="ECO:0007669"/>
    <property type="project" value="InterPro"/>
</dbReference>
<evidence type="ECO:0000313" key="13">
    <source>
        <dbReference type="Proteomes" id="UP000770015"/>
    </source>
</evidence>
<sequence>MPEIAEVARCVHFLRLHLKGKTIANVIAPDDAKIFGTVGCSGPAFEKAVKGRTVVSVGSQGKYFWITFDKPPHPVMHLGMTGWVHIKGDQTAYTNYYKKMKPEEAEMWPPKFWKFQLETEGPNKVEVAFTDPRRFGRVRLVDCPGADIRSYTPLKENGPDPVVDLDVFTEAYLRGKMQARHVPIKALLLDQTTISGIGNWVADEVLFQARAHPEQYCDDFSEAEIKGIFDSIRFVCQTAVDKLGDSDEFPSDWLFNYRWGKGDKKGGATSLPSGEKLAFLTVGGRTSCYAPGRQKKTGKVVPSAKEVPIDADEKPAKGKRGRKVKEEDEEEEQAPPPKKGRKAKVEDEEEDAPPAKKKRGAAKAKIEDEEEEDAPPAKKKRGATTAKARAAPKVKKEEVQLEVNGDDLGRRRSGRLRK</sequence>
<comment type="catalytic activity">
    <reaction evidence="1">
        <text>Hydrolysis of DNA containing ring-opened 7-methylguanine residues, releasing 2,6-diamino-4-hydroxy-5-(N-methyl)formamidopyrimidine.</text>
        <dbReference type="EC" id="3.2.2.23"/>
    </reaction>
</comment>
<dbReference type="GO" id="GO:0003684">
    <property type="term" value="F:damaged DNA binding"/>
    <property type="evidence" value="ECO:0007669"/>
    <property type="project" value="InterPro"/>
</dbReference>
<feature type="domain" description="Formamidopyrimidine-DNA glycosylase catalytic" evidence="11">
    <location>
        <begin position="2"/>
        <end position="136"/>
    </location>
</feature>
<dbReference type="Gene3D" id="1.10.8.50">
    <property type="match status" value="1"/>
</dbReference>
<evidence type="ECO:0000259" key="11">
    <source>
        <dbReference type="PROSITE" id="PS51068"/>
    </source>
</evidence>
<feature type="region of interest" description="Disordered" evidence="10">
    <location>
        <begin position="290"/>
        <end position="418"/>
    </location>
</feature>
<dbReference type="PROSITE" id="PS51068">
    <property type="entry name" value="FPG_CAT"/>
    <property type="match status" value="1"/>
</dbReference>
<dbReference type="InterPro" id="IPR010979">
    <property type="entry name" value="Ribosomal_uS13-like_H2TH"/>
</dbReference>
<evidence type="ECO:0000256" key="10">
    <source>
        <dbReference type="SAM" id="MobiDB-lite"/>
    </source>
</evidence>
<name>A0A9P8V667_9PEZI</name>
<dbReference type="InterPro" id="IPR015886">
    <property type="entry name" value="H2TH_FPG"/>
</dbReference>
<evidence type="ECO:0000313" key="12">
    <source>
        <dbReference type="EMBL" id="KAH6678854.1"/>
    </source>
</evidence>
<dbReference type="SUPFAM" id="SSF46946">
    <property type="entry name" value="S13-like H2TH domain"/>
    <property type="match status" value="1"/>
</dbReference>
<dbReference type="SMART" id="SM01232">
    <property type="entry name" value="H2TH"/>
    <property type="match status" value="1"/>
</dbReference>
<gene>
    <name evidence="12" type="ORF">F5X68DRAFT_270117</name>
</gene>
<dbReference type="OrthoDB" id="444592at2759"/>
<evidence type="ECO:0000256" key="8">
    <source>
        <dbReference type="ARBA" id="ARBA00023268"/>
    </source>
</evidence>
<evidence type="ECO:0000256" key="5">
    <source>
        <dbReference type="ARBA" id="ARBA00023125"/>
    </source>
</evidence>
<dbReference type="PANTHER" id="PTHR22993:SF9">
    <property type="entry name" value="FORMAMIDOPYRIMIDINE-DNA GLYCOSYLASE"/>
    <property type="match status" value="1"/>
</dbReference>
<dbReference type="Pfam" id="PF06831">
    <property type="entry name" value="H2TH"/>
    <property type="match status" value="1"/>
</dbReference>
<keyword evidence="5" id="KW-0238">DNA-binding</keyword>
<keyword evidence="7" id="KW-0456">Lyase</keyword>
<dbReference type="FunFam" id="1.10.8.50:FF:000009">
    <property type="entry name" value="Formamidopyrimidine-DNA glycosylase"/>
    <property type="match status" value="1"/>
</dbReference>
<evidence type="ECO:0000256" key="2">
    <source>
        <dbReference type="ARBA" id="ARBA00009409"/>
    </source>
</evidence>
<dbReference type="GO" id="GO:0006284">
    <property type="term" value="P:base-excision repair"/>
    <property type="evidence" value="ECO:0007669"/>
    <property type="project" value="InterPro"/>
</dbReference>
<keyword evidence="6" id="KW-0234">DNA repair</keyword>
<comment type="similarity">
    <text evidence="2">Belongs to the FPG family.</text>
</comment>
<evidence type="ECO:0000256" key="7">
    <source>
        <dbReference type="ARBA" id="ARBA00023239"/>
    </source>
</evidence>
<organism evidence="12 13">
    <name type="scientific">Plectosphaerella plurivora</name>
    <dbReference type="NCBI Taxonomy" id="936078"/>
    <lineage>
        <taxon>Eukaryota</taxon>
        <taxon>Fungi</taxon>
        <taxon>Dikarya</taxon>
        <taxon>Ascomycota</taxon>
        <taxon>Pezizomycotina</taxon>
        <taxon>Sordariomycetes</taxon>
        <taxon>Hypocreomycetidae</taxon>
        <taxon>Glomerellales</taxon>
        <taxon>Plectosphaerellaceae</taxon>
        <taxon>Plectosphaerella</taxon>
    </lineage>
</organism>
<dbReference type="Gene3D" id="3.20.190.10">
    <property type="entry name" value="MutM-like, N-terminal"/>
    <property type="match status" value="1"/>
</dbReference>
<dbReference type="Proteomes" id="UP000770015">
    <property type="component" value="Unassembled WGS sequence"/>
</dbReference>
<evidence type="ECO:0000256" key="1">
    <source>
        <dbReference type="ARBA" id="ARBA00001668"/>
    </source>
</evidence>
<dbReference type="EMBL" id="JAGSXJ010000021">
    <property type="protein sequence ID" value="KAH6678854.1"/>
    <property type="molecule type" value="Genomic_DNA"/>
</dbReference>
<dbReference type="AlphaFoldDB" id="A0A9P8V667"/>
<dbReference type="CDD" id="cd08972">
    <property type="entry name" value="PF_Nei_N"/>
    <property type="match status" value="1"/>
</dbReference>
<accession>A0A9P8V667</accession>
<evidence type="ECO:0000256" key="9">
    <source>
        <dbReference type="ARBA" id="ARBA00023295"/>
    </source>
</evidence>
<keyword evidence="9" id="KW-0326">Glycosidase</keyword>
<dbReference type="GO" id="GO:0003906">
    <property type="term" value="F:DNA-(apurinic or apyrimidinic site) endonuclease activity"/>
    <property type="evidence" value="ECO:0007669"/>
    <property type="project" value="InterPro"/>
</dbReference>
<proteinExistence type="inferred from homology"/>
<dbReference type="GO" id="GO:0008534">
    <property type="term" value="F:oxidized purine nucleobase lesion DNA N-glycosylase activity"/>
    <property type="evidence" value="ECO:0007669"/>
    <property type="project" value="UniProtKB-EC"/>
</dbReference>
<comment type="caution">
    <text evidence="12">The sequence shown here is derived from an EMBL/GenBank/DDBJ whole genome shotgun (WGS) entry which is preliminary data.</text>
</comment>
<dbReference type="GO" id="GO:0005634">
    <property type="term" value="C:nucleus"/>
    <property type="evidence" value="ECO:0007669"/>
    <property type="project" value="TreeGrafter"/>
</dbReference>
<dbReference type="SMART" id="SM00898">
    <property type="entry name" value="Fapy_DNA_glyco"/>
    <property type="match status" value="1"/>
</dbReference>
<keyword evidence="13" id="KW-1185">Reference proteome</keyword>
<reference evidence="12" key="1">
    <citation type="journal article" date="2021" name="Nat. Commun.">
        <title>Genetic determinants of endophytism in the Arabidopsis root mycobiome.</title>
        <authorList>
            <person name="Mesny F."/>
            <person name="Miyauchi S."/>
            <person name="Thiergart T."/>
            <person name="Pickel B."/>
            <person name="Atanasova L."/>
            <person name="Karlsson M."/>
            <person name="Huettel B."/>
            <person name="Barry K.W."/>
            <person name="Haridas S."/>
            <person name="Chen C."/>
            <person name="Bauer D."/>
            <person name="Andreopoulos W."/>
            <person name="Pangilinan J."/>
            <person name="LaButti K."/>
            <person name="Riley R."/>
            <person name="Lipzen A."/>
            <person name="Clum A."/>
            <person name="Drula E."/>
            <person name="Henrissat B."/>
            <person name="Kohler A."/>
            <person name="Grigoriev I.V."/>
            <person name="Martin F.M."/>
            <person name="Hacquard S."/>
        </authorList>
    </citation>
    <scope>NUCLEOTIDE SEQUENCE</scope>
    <source>
        <strain evidence="12">MPI-SDFR-AT-0117</strain>
    </source>
</reference>
<evidence type="ECO:0000256" key="4">
    <source>
        <dbReference type="ARBA" id="ARBA00022801"/>
    </source>
</evidence>
<dbReference type="SUPFAM" id="SSF81624">
    <property type="entry name" value="N-terminal domain of MutM-like DNA repair proteins"/>
    <property type="match status" value="1"/>
</dbReference>
<keyword evidence="3" id="KW-0227">DNA damage</keyword>
<dbReference type="GO" id="GO:0016829">
    <property type="term" value="F:lyase activity"/>
    <property type="evidence" value="ECO:0007669"/>
    <property type="project" value="UniProtKB-KW"/>
</dbReference>
<dbReference type="Pfam" id="PF01149">
    <property type="entry name" value="Fapy_DNA_glyco"/>
    <property type="match status" value="1"/>
</dbReference>
<dbReference type="InterPro" id="IPR035937">
    <property type="entry name" value="FPG_N"/>
</dbReference>
<dbReference type="InterPro" id="IPR012319">
    <property type="entry name" value="FPG_cat"/>
</dbReference>
<feature type="compositionally biased region" description="Basic and acidic residues" evidence="10">
    <location>
        <begin position="307"/>
        <end position="316"/>
    </location>
</feature>
<keyword evidence="8" id="KW-0511">Multifunctional enzyme</keyword>
<dbReference type="PANTHER" id="PTHR22993">
    <property type="entry name" value="FORMAMIDOPYRIMIDINE-DNA GLYCOSYLASE"/>
    <property type="match status" value="1"/>
</dbReference>
<keyword evidence="4" id="KW-0378">Hydrolase</keyword>
<protein>
    <submittedName>
        <fullName evidence="12">Formamidopyrimidine-DNA glycosylase domain-containing protein</fullName>
    </submittedName>
</protein>